<keyword evidence="3" id="KW-1185">Reference proteome</keyword>
<evidence type="ECO:0000259" key="1">
    <source>
        <dbReference type="Pfam" id="PF12770"/>
    </source>
</evidence>
<dbReference type="Proteomes" id="UP001201163">
    <property type="component" value="Unassembled WGS sequence"/>
</dbReference>
<organism evidence="2 3">
    <name type="scientific">Lactarius akahatsu</name>
    <dbReference type="NCBI Taxonomy" id="416441"/>
    <lineage>
        <taxon>Eukaryota</taxon>
        <taxon>Fungi</taxon>
        <taxon>Dikarya</taxon>
        <taxon>Basidiomycota</taxon>
        <taxon>Agaricomycotina</taxon>
        <taxon>Agaricomycetes</taxon>
        <taxon>Russulales</taxon>
        <taxon>Russulaceae</taxon>
        <taxon>Lactarius</taxon>
    </lineage>
</organism>
<dbReference type="AlphaFoldDB" id="A0AAD4L9X8"/>
<sequence>MGAMYERLSMEWWWATFARTWAHSSTTLAYQNTLSALRSILVAGLTTRLLYPFFGCLGPRLHIPLEYSSYLIERGQLELAVETIEQGKVLIWSEMFGLRSSTRQLRRANPNLADRLAHFTQALEAINTPISADQGGPDAFSPAFEELQRLLEGRQEVIQKIRALQGFANFMKANTFRTLQFAAAQGPIIIINHCHWRCDVLIVLHDSSPSLIPTNEGLYERANTRNDSGVDSRQYEKELLQELGIPKQSRIWWYPTSVFCSLPLHAMGPRYFSDIYSRASPKPDPQLSLLLVAQPDRSTPGVWGEMQAIQSIRIPVTVLAVVENLPNHTLAHFACHGSLGAEVPLDAAIRLYGDDRLTLRDIANLRLPPAELAFLSACHTAEPTDGDDPTEGLNIAAAMQYHGFRSMADADGRDISEPFYEHLLARGSESHDVPLGERSARALRDAVRRLRKRKDITVGRWANWVH</sequence>
<evidence type="ECO:0000313" key="2">
    <source>
        <dbReference type="EMBL" id="KAH8981664.1"/>
    </source>
</evidence>
<protein>
    <recommendedName>
        <fullName evidence="1">CHAT domain-containing protein</fullName>
    </recommendedName>
</protein>
<comment type="caution">
    <text evidence="2">The sequence shown here is derived from an EMBL/GenBank/DDBJ whole genome shotgun (WGS) entry which is preliminary data.</text>
</comment>
<name>A0AAD4L9X8_9AGAM</name>
<dbReference type="EMBL" id="JAKELL010000112">
    <property type="protein sequence ID" value="KAH8981664.1"/>
    <property type="molecule type" value="Genomic_DNA"/>
</dbReference>
<evidence type="ECO:0000313" key="3">
    <source>
        <dbReference type="Proteomes" id="UP001201163"/>
    </source>
</evidence>
<reference evidence="2" key="1">
    <citation type="submission" date="2022-01" db="EMBL/GenBank/DDBJ databases">
        <title>Comparative genomics reveals a dynamic genome evolution in the ectomycorrhizal milk-cap (Lactarius) mushrooms.</title>
        <authorList>
            <consortium name="DOE Joint Genome Institute"/>
            <person name="Lebreton A."/>
            <person name="Tang N."/>
            <person name="Kuo A."/>
            <person name="LaButti K."/>
            <person name="Drula E."/>
            <person name="Barry K."/>
            <person name="Clum A."/>
            <person name="Lipzen A."/>
            <person name="Mousain D."/>
            <person name="Ng V."/>
            <person name="Wang R."/>
            <person name="Wang X."/>
            <person name="Dai Y."/>
            <person name="Henrissat B."/>
            <person name="Grigoriev I.V."/>
            <person name="Guerin-Laguette A."/>
            <person name="Yu F."/>
            <person name="Martin F.M."/>
        </authorList>
    </citation>
    <scope>NUCLEOTIDE SEQUENCE</scope>
    <source>
        <strain evidence="2">QP</strain>
    </source>
</reference>
<accession>A0AAD4L9X8</accession>
<gene>
    <name evidence="2" type="ORF">EDB92DRAFT_1936994</name>
</gene>
<feature type="domain" description="CHAT" evidence="1">
    <location>
        <begin position="282"/>
        <end position="456"/>
    </location>
</feature>
<proteinExistence type="predicted"/>
<dbReference type="InterPro" id="IPR024983">
    <property type="entry name" value="CHAT_dom"/>
</dbReference>
<dbReference type="Pfam" id="PF12770">
    <property type="entry name" value="CHAT"/>
    <property type="match status" value="1"/>
</dbReference>